<feature type="transmembrane region" description="Helical" evidence="1">
    <location>
        <begin position="12"/>
        <end position="32"/>
    </location>
</feature>
<keyword evidence="1" id="KW-0812">Transmembrane</keyword>
<accession>A0A8D9BVQ4</accession>
<evidence type="ECO:0000256" key="1">
    <source>
        <dbReference type="SAM" id="Phobius"/>
    </source>
</evidence>
<name>A0A8D9BVQ4_9HEMI</name>
<proteinExistence type="predicted"/>
<keyword evidence="1" id="KW-0472">Membrane</keyword>
<dbReference type="AlphaFoldDB" id="A0A8D9BVQ4"/>
<dbReference type="EMBL" id="HBUF01667450">
    <property type="protein sequence ID" value="CAG6789917.1"/>
    <property type="molecule type" value="Transcribed_RNA"/>
</dbReference>
<keyword evidence="1" id="KW-1133">Transmembrane helix</keyword>
<sequence length="113" mass="13320">MLKIQCEMNFQNVILSCLFLGIVPVAGLFSVYRNPAYGSHHLQKLCLYMTLIRERVISIKRYLRSQTFYTLQTPIQISRYLQLGISVSLDFPVQDKYYRIFMEQLTNLKYGLI</sequence>
<reference evidence="2" key="1">
    <citation type="submission" date="2021-05" db="EMBL/GenBank/DDBJ databases">
        <authorList>
            <person name="Alioto T."/>
            <person name="Alioto T."/>
            <person name="Gomez Garrido J."/>
        </authorList>
    </citation>
    <scope>NUCLEOTIDE SEQUENCE</scope>
</reference>
<organism evidence="2">
    <name type="scientific">Cacopsylla melanoneura</name>
    <dbReference type="NCBI Taxonomy" id="428564"/>
    <lineage>
        <taxon>Eukaryota</taxon>
        <taxon>Metazoa</taxon>
        <taxon>Ecdysozoa</taxon>
        <taxon>Arthropoda</taxon>
        <taxon>Hexapoda</taxon>
        <taxon>Insecta</taxon>
        <taxon>Pterygota</taxon>
        <taxon>Neoptera</taxon>
        <taxon>Paraneoptera</taxon>
        <taxon>Hemiptera</taxon>
        <taxon>Sternorrhyncha</taxon>
        <taxon>Psylloidea</taxon>
        <taxon>Psyllidae</taxon>
        <taxon>Psyllinae</taxon>
        <taxon>Cacopsylla</taxon>
    </lineage>
</organism>
<protein>
    <submittedName>
        <fullName evidence="2">Uncharacterized protein</fullName>
    </submittedName>
</protein>
<evidence type="ECO:0000313" key="2">
    <source>
        <dbReference type="EMBL" id="CAG6789917.1"/>
    </source>
</evidence>